<evidence type="ECO:0000313" key="2">
    <source>
        <dbReference type="WBParaSite" id="Csp11.Scaffold406.g928.t1"/>
    </source>
</evidence>
<dbReference type="WBParaSite" id="Csp11.Scaffold406.g928.t1">
    <property type="protein sequence ID" value="Csp11.Scaffold406.g928.t1"/>
    <property type="gene ID" value="Csp11.Scaffold406.g928"/>
</dbReference>
<dbReference type="eggNOG" id="ENOG502TCWY">
    <property type="taxonomic scope" value="Eukaryota"/>
</dbReference>
<reference evidence="2" key="1">
    <citation type="submission" date="2016-11" db="UniProtKB">
        <authorList>
            <consortium name="WormBaseParasite"/>
        </authorList>
    </citation>
    <scope>IDENTIFICATION</scope>
</reference>
<dbReference type="GO" id="GO:0034719">
    <property type="term" value="C:SMN-Sm protein complex"/>
    <property type="evidence" value="ECO:0007669"/>
    <property type="project" value="InterPro"/>
</dbReference>
<name>A0A1I7SZ76_9PELO</name>
<keyword evidence="1" id="KW-1185">Reference proteome</keyword>
<dbReference type="PANTHER" id="PTHR14679">
    <property type="entry name" value="GEM-ASSOCIATED PROTEIN 7"/>
    <property type="match status" value="1"/>
</dbReference>
<dbReference type="AlphaFoldDB" id="A0A1I7SZ76"/>
<organism evidence="1 2">
    <name type="scientific">Caenorhabditis tropicalis</name>
    <dbReference type="NCBI Taxonomy" id="1561998"/>
    <lineage>
        <taxon>Eukaryota</taxon>
        <taxon>Metazoa</taxon>
        <taxon>Ecdysozoa</taxon>
        <taxon>Nematoda</taxon>
        <taxon>Chromadorea</taxon>
        <taxon>Rhabditida</taxon>
        <taxon>Rhabditina</taxon>
        <taxon>Rhabditomorpha</taxon>
        <taxon>Rhabditoidea</taxon>
        <taxon>Rhabditidae</taxon>
        <taxon>Peloderinae</taxon>
        <taxon>Caenorhabditis</taxon>
    </lineage>
</organism>
<dbReference type="InterPro" id="IPR020338">
    <property type="entry name" value="SMN_gemin7"/>
</dbReference>
<proteinExistence type="predicted"/>
<dbReference type="Proteomes" id="UP000095282">
    <property type="component" value="Unplaced"/>
</dbReference>
<dbReference type="Gene3D" id="2.30.30.100">
    <property type="match status" value="1"/>
</dbReference>
<protein>
    <submittedName>
        <fullName evidence="2">Gem-associated protein 7</fullName>
    </submittedName>
</protein>
<evidence type="ECO:0000313" key="1">
    <source>
        <dbReference type="Proteomes" id="UP000095282"/>
    </source>
</evidence>
<dbReference type="Pfam" id="PF11095">
    <property type="entry name" value="Gemin7"/>
    <property type="match status" value="1"/>
</dbReference>
<sequence length="93" mass="10556">MHSELSEGEEQRRRAVLRERYLKFLQIASDKQATIDMCEKTKVTATIKSFQLSSDHVIVENLATPIGVLQKAVLRSSDIVKIRLNSEKPTENS</sequence>
<dbReference type="PANTHER" id="PTHR14679:SF1">
    <property type="entry name" value="GEM-ASSOCIATED PROTEIN 7"/>
    <property type="match status" value="1"/>
</dbReference>
<dbReference type="GO" id="GO:0000387">
    <property type="term" value="P:spliceosomal snRNP assembly"/>
    <property type="evidence" value="ECO:0007669"/>
    <property type="project" value="TreeGrafter"/>
</dbReference>
<accession>A0A1I7SZ76</accession>